<keyword evidence="3" id="KW-1185">Reference proteome</keyword>
<evidence type="ECO:0000256" key="1">
    <source>
        <dbReference type="SAM" id="MobiDB-lite"/>
    </source>
</evidence>
<dbReference type="Proteomes" id="UP001333110">
    <property type="component" value="Unassembled WGS sequence"/>
</dbReference>
<sequence length="122" mass="13077">MAPEVIVKVKGGPGGVFSILQMMVEDFRRTGWILQVMAIGEDSQGLVQSKYQPYFQVGKERGSGEPQALLQTPIDTEASTVKFFINDLDKGTECTPSKSTDNTKLGGVADTPNGVSCHSKGP</sequence>
<evidence type="ECO:0000313" key="3">
    <source>
        <dbReference type="Proteomes" id="UP001333110"/>
    </source>
</evidence>
<accession>A0AAN7RY49</accession>
<dbReference type="EMBL" id="JAUNZN010000003">
    <property type="protein sequence ID" value="KAK4824959.1"/>
    <property type="molecule type" value="Genomic_DNA"/>
</dbReference>
<feature type="region of interest" description="Disordered" evidence="1">
    <location>
        <begin position="91"/>
        <end position="122"/>
    </location>
</feature>
<gene>
    <name evidence="2" type="ORF">QYF61_021647</name>
</gene>
<comment type="caution">
    <text evidence="2">The sequence shown here is derived from an EMBL/GenBank/DDBJ whole genome shotgun (WGS) entry which is preliminary data.</text>
</comment>
<feature type="compositionally biased region" description="Polar residues" evidence="1">
    <location>
        <begin position="94"/>
        <end position="103"/>
    </location>
</feature>
<evidence type="ECO:0000313" key="2">
    <source>
        <dbReference type="EMBL" id="KAK4824959.1"/>
    </source>
</evidence>
<proteinExistence type="predicted"/>
<dbReference type="AlphaFoldDB" id="A0AAN7RY49"/>
<name>A0AAN7RY49_MYCAM</name>
<protein>
    <submittedName>
        <fullName evidence="2">Uncharacterized protein</fullName>
    </submittedName>
</protein>
<reference evidence="2 3" key="1">
    <citation type="journal article" date="2023" name="J. Hered.">
        <title>Chromosome-level genome of the wood stork (Mycteria americana) provides insight into avian chromosome evolution.</title>
        <authorList>
            <person name="Flamio R. Jr."/>
            <person name="Ramstad K.M."/>
        </authorList>
    </citation>
    <scope>NUCLEOTIDE SEQUENCE [LARGE SCALE GENOMIC DNA]</scope>
    <source>
        <strain evidence="2">JAX WOST 10</strain>
    </source>
</reference>
<organism evidence="2 3">
    <name type="scientific">Mycteria americana</name>
    <name type="common">Wood stork</name>
    <dbReference type="NCBI Taxonomy" id="33587"/>
    <lineage>
        <taxon>Eukaryota</taxon>
        <taxon>Metazoa</taxon>
        <taxon>Chordata</taxon>
        <taxon>Craniata</taxon>
        <taxon>Vertebrata</taxon>
        <taxon>Euteleostomi</taxon>
        <taxon>Archelosauria</taxon>
        <taxon>Archosauria</taxon>
        <taxon>Dinosauria</taxon>
        <taxon>Saurischia</taxon>
        <taxon>Theropoda</taxon>
        <taxon>Coelurosauria</taxon>
        <taxon>Aves</taxon>
        <taxon>Neognathae</taxon>
        <taxon>Neoaves</taxon>
        <taxon>Aequornithes</taxon>
        <taxon>Ciconiiformes</taxon>
        <taxon>Ciconiidae</taxon>
        <taxon>Mycteria</taxon>
    </lineage>
</organism>